<evidence type="ECO:0000259" key="9">
    <source>
        <dbReference type="Pfam" id="PF02687"/>
    </source>
</evidence>
<evidence type="ECO:0000256" key="4">
    <source>
        <dbReference type="ARBA" id="ARBA00022989"/>
    </source>
</evidence>
<feature type="transmembrane region" description="Helical" evidence="8">
    <location>
        <begin position="314"/>
        <end position="336"/>
    </location>
</feature>
<evidence type="ECO:0000256" key="2">
    <source>
        <dbReference type="ARBA" id="ARBA00022475"/>
    </source>
</evidence>
<keyword evidence="5 8" id="KW-0472">Membrane</keyword>
<dbReference type="GO" id="GO:0005886">
    <property type="term" value="C:plasma membrane"/>
    <property type="evidence" value="ECO:0007669"/>
    <property type="project" value="UniProtKB-SubCell"/>
</dbReference>
<evidence type="ECO:0000256" key="1">
    <source>
        <dbReference type="ARBA" id="ARBA00004651"/>
    </source>
</evidence>
<dbReference type="InterPro" id="IPR003838">
    <property type="entry name" value="ABC3_permease_C"/>
</dbReference>
<comment type="caution">
    <text evidence="11">The sequence shown here is derived from an EMBL/GenBank/DDBJ whole genome shotgun (WGS) entry which is preliminary data.</text>
</comment>
<comment type="similarity">
    <text evidence="6">Belongs to the ABC-4 integral membrane protein family.</text>
</comment>
<feature type="transmembrane region" description="Helical" evidence="8">
    <location>
        <begin position="373"/>
        <end position="396"/>
    </location>
</feature>
<dbReference type="EMBL" id="REFW01000001">
    <property type="protein sequence ID" value="RMB62223.1"/>
    <property type="molecule type" value="Genomic_DNA"/>
</dbReference>
<feature type="transmembrane region" description="Helical" evidence="8">
    <location>
        <begin position="416"/>
        <end position="438"/>
    </location>
</feature>
<comment type="subcellular location">
    <subcellularLocation>
        <location evidence="1">Cell membrane</location>
        <topology evidence="1">Multi-pass membrane protein</topology>
    </subcellularLocation>
</comment>
<dbReference type="Pfam" id="PF02687">
    <property type="entry name" value="FtsX"/>
    <property type="match status" value="1"/>
</dbReference>
<reference evidence="11 12" key="1">
    <citation type="submission" date="2018-10" db="EMBL/GenBank/DDBJ databases">
        <title>Tessaracoccus antarcticuss sp. nov., isolated from sediment.</title>
        <authorList>
            <person name="Zhou L.Y."/>
            <person name="Du Z.J."/>
        </authorList>
    </citation>
    <scope>NUCLEOTIDE SEQUENCE [LARGE SCALE GENOMIC DNA]</scope>
    <source>
        <strain evidence="11 12">JDX10</strain>
    </source>
</reference>
<feature type="region of interest" description="Disordered" evidence="7">
    <location>
        <begin position="188"/>
        <end position="210"/>
    </location>
</feature>
<keyword evidence="3 8" id="KW-0812">Transmembrane</keyword>
<feature type="domain" description="ABC3 transporter permease C-terminal" evidence="9">
    <location>
        <begin position="323"/>
        <end position="448"/>
    </location>
</feature>
<evidence type="ECO:0000256" key="5">
    <source>
        <dbReference type="ARBA" id="ARBA00023136"/>
    </source>
</evidence>
<protein>
    <submittedName>
        <fullName evidence="11">ABC transporter permease</fullName>
    </submittedName>
</protein>
<sequence>MRWSDLIGASLSSLRQRFFRTLLTVLGVVIGTTSVIVMVSIGVGLSSSMTGSMETNLSLRQVTVTAPPPKEASTGASLPTAMDEKMLTALETLPGVEVVWPVYRVQMEIRVGAYTTWLEVEGVPLDAIEALNVPFESGAMPEKGAPLSLVLGNMVSQNFYDPMTGEPADIDLMSQPMFVTFPENDPYDQVPMPGNGDGGEEEPTAPPKPPKKFIVPAAGILSGQGQEWGPYSYMVAADQTSLVDALEKAFPGKALPSQPATAAGKPKRGFIYSEFRLLAADTQAAELLYTGLQEQGYEAHSDIEWIREAQNTAVLVQAVLGGIGFVSLFVAAIGIANTMMMSVYERTKEIGVMKVLGAALSDIRKLFLIESAAIGFFGGLLGLLLSLAISALINAVVAASSGAEMGGGLDSTISVIPVWLMLGAVVFATSIGTLAGLLPAHRAMRLSPLEAIRAQ</sequence>
<dbReference type="RefSeq" id="WP_121900773.1">
    <property type="nucleotide sequence ID" value="NZ_REFW01000001.1"/>
</dbReference>
<feature type="transmembrane region" description="Helical" evidence="8">
    <location>
        <begin position="21"/>
        <end position="45"/>
    </location>
</feature>
<dbReference type="PANTHER" id="PTHR30572:SF4">
    <property type="entry name" value="ABC TRANSPORTER PERMEASE YTRF"/>
    <property type="match status" value="1"/>
</dbReference>
<evidence type="ECO:0000313" key="11">
    <source>
        <dbReference type="EMBL" id="RMB62223.1"/>
    </source>
</evidence>
<gene>
    <name evidence="11" type="ORF">EAX62_06585</name>
</gene>
<accession>A0A3M0GKT0</accession>
<evidence type="ECO:0000256" key="7">
    <source>
        <dbReference type="SAM" id="MobiDB-lite"/>
    </source>
</evidence>
<keyword evidence="2" id="KW-1003">Cell membrane</keyword>
<dbReference type="PANTHER" id="PTHR30572">
    <property type="entry name" value="MEMBRANE COMPONENT OF TRANSPORTER-RELATED"/>
    <property type="match status" value="1"/>
</dbReference>
<dbReference type="InterPro" id="IPR050250">
    <property type="entry name" value="Macrolide_Exporter_MacB"/>
</dbReference>
<proteinExistence type="inferred from homology"/>
<dbReference type="GO" id="GO:0022857">
    <property type="term" value="F:transmembrane transporter activity"/>
    <property type="evidence" value="ECO:0007669"/>
    <property type="project" value="TreeGrafter"/>
</dbReference>
<organism evidence="11 12">
    <name type="scientific">Tessaracoccus antarcticus</name>
    <dbReference type="NCBI Taxonomy" id="2479848"/>
    <lineage>
        <taxon>Bacteria</taxon>
        <taxon>Bacillati</taxon>
        <taxon>Actinomycetota</taxon>
        <taxon>Actinomycetes</taxon>
        <taxon>Propionibacteriales</taxon>
        <taxon>Propionibacteriaceae</taxon>
        <taxon>Tessaracoccus</taxon>
    </lineage>
</organism>
<dbReference type="AlphaFoldDB" id="A0A3M0GKT0"/>
<name>A0A3M0GKT0_9ACTN</name>
<feature type="domain" description="MacB-like periplasmic core" evidence="10">
    <location>
        <begin position="21"/>
        <end position="171"/>
    </location>
</feature>
<dbReference type="Proteomes" id="UP000275256">
    <property type="component" value="Unassembled WGS sequence"/>
</dbReference>
<dbReference type="InterPro" id="IPR025857">
    <property type="entry name" value="MacB_PCD"/>
</dbReference>
<evidence type="ECO:0000256" key="8">
    <source>
        <dbReference type="SAM" id="Phobius"/>
    </source>
</evidence>
<evidence type="ECO:0000256" key="3">
    <source>
        <dbReference type="ARBA" id="ARBA00022692"/>
    </source>
</evidence>
<keyword evidence="4 8" id="KW-1133">Transmembrane helix</keyword>
<evidence type="ECO:0000256" key="6">
    <source>
        <dbReference type="ARBA" id="ARBA00038076"/>
    </source>
</evidence>
<dbReference type="OrthoDB" id="9780560at2"/>
<evidence type="ECO:0000259" key="10">
    <source>
        <dbReference type="Pfam" id="PF12704"/>
    </source>
</evidence>
<keyword evidence="12" id="KW-1185">Reference proteome</keyword>
<evidence type="ECO:0000313" key="12">
    <source>
        <dbReference type="Proteomes" id="UP000275256"/>
    </source>
</evidence>
<dbReference type="Pfam" id="PF12704">
    <property type="entry name" value="MacB_PCD"/>
    <property type="match status" value="1"/>
</dbReference>